<dbReference type="OrthoDB" id="9778572at2"/>
<dbReference type="SMART" id="SM00382">
    <property type="entry name" value="AAA"/>
    <property type="match status" value="1"/>
</dbReference>
<dbReference type="eggNOG" id="COG1136">
    <property type="taxonomic scope" value="Bacteria"/>
</dbReference>
<dbReference type="GO" id="GO:0016887">
    <property type="term" value="F:ATP hydrolysis activity"/>
    <property type="evidence" value="ECO:0007669"/>
    <property type="project" value="InterPro"/>
</dbReference>
<feature type="domain" description="ABC transporter" evidence="4">
    <location>
        <begin position="2"/>
        <end position="221"/>
    </location>
</feature>
<gene>
    <name evidence="5" type="ORF">AUCHE_09_00490</name>
</gene>
<dbReference type="InterPro" id="IPR017911">
    <property type="entry name" value="MacB-like_ATP-bd"/>
</dbReference>
<protein>
    <submittedName>
        <fullName evidence="5">Putative ABC transporter ATP-binding protein</fullName>
    </submittedName>
</protein>
<evidence type="ECO:0000313" key="6">
    <source>
        <dbReference type="Proteomes" id="UP000008495"/>
    </source>
</evidence>
<keyword evidence="2" id="KW-0547">Nucleotide-binding</keyword>
<dbReference type="PROSITE" id="PS50893">
    <property type="entry name" value="ABC_TRANSPORTER_2"/>
    <property type="match status" value="1"/>
</dbReference>
<dbReference type="RefSeq" id="WP_006503198.1">
    <property type="nucleotide sequence ID" value="NZ_BAGZ01000009.1"/>
</dbReference>
<accession>K6V890</accession>
<dbReference type="InterPro" id="IPR017871">
    <property type="entry name" value="ABC_transporter-like_CS"/>
</dbReference>
<organism evidence="5 6">
    <name type="scientific">Austwickia chelonae NBRC 105200</name>
    <dbReference type="NCBI Taxonomy" id="1184607"/>
    <lineage>
        <taxon>Bacteria</taxon>
        <taxon>Bacillati</taxon>
        <taxon>Actinomycetota</taxon>
        <taxon>Actinomycetes</taxon>
        <taxon>Micrococcales</taxon>
        <taxon>Dermatophilaceae</taxon>
        <taxon>Austwickia</taxon>
    </lineage>
</organism>
<dbReference type="AlphaFoldDB" id="K6V890"/>
<dbReference type="PROSITE" id="PS00211">
    <property type="entry name" value="ABC_TRANSPORTER_1"/>
    <property type="match status" value="1"/>
</dbReference>
<comment type="caution">
    <text evidence="5">The sequence shown here is derived from an EMBL/GenBank/DDBJ whole genome shotgun (WGS) entry which is preliminary data.</text>
</comment>
<dbReference type="GO" id="GO:0022857">
    <property type="term" value="F:transmembrane transporter activity"/>
    <property type="evidence" value="ECO:0007669"/>
    <property type="project" value="TreeGrafter"/>
</dbReference>
<dbReference type="CDD" id="cd03255">
    <property type="entry name" value="ABC_MJ0796_LolCDE_FtsE"/>
    <property type="match status" value="1"/>
</dbReference>
<dbReference type="PANTHER" id="PTHR24220">
    <property type="entry name" value="IMPORT ATP-BINDING PROTEIN"/>
    <property type="match status" value="1"/>
</dbReference>
<sequence length="221" mass="23349">MIAIQSLSKSYVSRTGPVPVLSDIEMSVEAGELVALMGPSGSGKSTLIKICAGLIIGDTGKIDIVGQDLTRLSARQRAHLRLKHIGVVFQDHNLLPELSAVENAALPLRALGIRRRAALEEAQEALTAFGLEHLAARRPTDISGGEQQRVGIARALVGNKRILLADEPTGALDRQTSHDVFAMLRTAADSGAAVLIASHDHAVTGWSDTVVTIEDGKLATT</sequence>
<dbReference type="InterPro" id="IPR027417">
    <property type="entry name" value="P-loop_NTPase"/>
</dbReference>
<keyword evidence="3 5" id="KW-0067">ATP-binding</keyword>
<dbReference type="GO" id="GO:0005886">
    <property type="term" value="C:plasma membrane"/>
    <property type="evidence" value="ECO:0007669"/>
    <property type="project" value="TreeGrafter"/>
</dbReference>
<evidence type="ECO:0000256" key="1">
    <source>
        <dbReference type="ARBA" id="ARBA00022448"/>
    </source>
</evidence>
<dbReference type="GO" id="GO:0005524">
    <property type="term" value="F:ATP binding"/>
    <property type="evidence" value="ECO:0007669"/>
    <property type="project" value="UniProtKB-KW"/>
</dbReference>
<dbReference type="SUPFAM" id="SSF52540">
    <property type="entry name" value="P-loop containing nucleoside triphosphate hydrolases"/>
    <property type="match status" value="1"/>
</dbReference>
<dbReference type="Gene3D" id="3.40.50.300">
    <property type="entry name" value="P-loop containing nucleotide triphosphate hydrolases"/>
    <property type="match status" value="1"/>
</dbReference>
<proteinExistence type="predicted"/>
<evidence type="ECO:0000313" key="5">
    <source>
        <dbReference type="EMBL" id="GAB78443.1"/>
    </source>
</evidence>
<dbReference type="PANTHER" id="PTHR24220:SF659">
    <property type="entry name" value="TRANSPORTER, PUTATIVE-RELATED"/>
    <property type="match status" value="1"/>
</dbReference>
<dbReference type="InterPro" id="IPR003593">
    <property type="entry name" value="AAA+_ATPase"/>
</dbReference>
<dbReference type="Proteomes" id="UP000008495">
    <property type="component" value="Unassembled WGS sequence"/>
</dbReference>
<evidence type="ECO:0000256" key="2">
    <source>
        <dbReference type="ARBA" id="ARBA00022741"/>
    </source>
</evidence>
<dbReference type="Pfam" id="PF00005">
    <property type="entry name" value="ABC_tran"/>
    <property type="match status" value="1"/>
</dbReference>
<evidence type="ECO:0000259" key="4">
    <source>
        <dbReference type="PROSITE" id="PS50893"/>
    </source>
</evidence>
<name>K6V890_9MICO</name>
<evidence type="ECO:0000256" key="3">
    <source>
        <dbReference type="ARBA" id="ARBA00022840"/>
    </source>
</evidence>
<keyword evidence="6" id="KW-1185">Reference proteome</keyword>
<dbReference type="STRING" id="100225.SAMN05421595_2710"/>
<keyword evidence="1" id="KW-0813">Transport</keyword>
<reference evidence="5 6" key="1">
    <citation type="submission" date="2012-08" db="EMBL/GenBank/DDBJ databases">
        <title>Whole genome shotgun sequence of Austwickia chelonae NBRC 105200.</title>
        <authorList>
            <person name="Yoshida I."/>
            <person name="Hosoyama A."/>
            <person name="Tsuchikane K."/>
            <person name="Katsumata H."/>
            <person name="Ando Y."/>
            <person name="Ohji S."/>
            <person name="Hamada M."/>
            <person name="Tamura T."/>
            <person name="Yamazoe A."/>
            <person name="Yamazaki S."/>
            <person name="Fujita N."/>
        </authorList>
    </citation>
    <scope>NUCLEOTIDE SEQUENCE [LARGE SCALE GENOMIC DNA]</scope>
    <source>
        <strain evidence="5 6">NBRC 105200</strain>
    </source>
</reference>
<dbReference type="InterPro" id="IPR015854">
    <property type="entry name" value="ABC_transpr_LolD-like"/>
</dbReference>
<dbReference type="InterPro" id="IPR003439">
    <property type="entry name" value="ABC_transporter-like_ATP-bd"/>
</dbReference>
<dbReference type="EMBL" id="BAGZ01000009">
    <property type="protein sequence ID" value="GAB78443.1"/>
    <property type="molecule type" value="Genomic_DNA"/>
</dbReference>